<keyword evidence="5" id="KW-0210">Decarboxylase</keyword>
<dbReference type="InterPro" id="IPR045186">
    <property type="entry name" value="Indole-3-glycerol_P_synth"/>
</dbReference>
<dbReference type="KEGG" id="woc:BA177_17770"/>
<proteinExistence type="predicted"/>
<dbReference type="InterPro" id="IPR013785">
    <property type="entry name" value="Aldolase_TIM"/>
</dbReference>
<evidence type="ECO:0000256" key="8">
    <source>
        <dbReference type="ARBA" id="ARBA00023239"/>
    </source>
</evidence>
<comment type="pathway">
    <text evidence="2">Amino-acid biosynthesis; L-tryptophan biosynthesis; L-tryptophan from chorismate: step 4/5.</text>
</comment>
<evidence type="ECO:0000256" key="3">
    <source>
        <dbReference type="ARBA" id="ARBA00012362"/>
    </source>
</evidence>
<keyword evidence="4" id="KW-0028">Amino-acid biosynthesis</keyword>
<dbReference type="InterPro" id="IPR011060">
    <property type="entry name" value="RibuloseP-bd_barrel"/>
</dbReference>
<dbReference type="OrthoDB" id="9804217at2"/>
<dbReference type="EC" id="4.1.1.48" evidence="3"/>
<evidence type="ECO:0000313" key="11">
    <source>
        <dbReference type="Proteomes" id="UP000092695"/>
    </source>
</evidence>
<dbReference type="UniPathway" id="UPA00035">
    <property type="reaction ID" value="UER00043"/>
</dbReference>
<evidence type="ECO:0000313" key="10">
    <source>
        <dbReference type="EMBL" id="ANO52788.1"/>
    </source>
</evidence>
<dbReference type="Proteomes" id="UP000092695">
    <property type="component" value="Chromosome"/>
</dbReference>
<evidence type="ECO:0000256" key="2">
    <source>
        <dbReference type="ARBA" id="ARBA00004696"/>
    </source>
</evidence>
<keyword evidence="7" id="KW-0057">Aromatic amino acid biosynthesis</keyword>
<accession>A0A193LK28</accession>
<gene>
    <name evidence="10" type="ORF">BA177_17770</name>
</gene>
<dbReference type="CDD" id="cd00331">
    <property type="entry name" value="IGPS"/>
    <property type="match status" value="1"/>
</dbReference>
<sequence>MSDFLQQMARSSAERASAAKRKYSDDELDLPLLPLRLSSFDVIAEIKDYSPSEGALAGADSDRLQQARMYAEGGAVAVSVLTEPSRFAGDLRHLREVAALLAGAGIPAMRKDFLVDPVQLLEARAAGASGALLITAMQDDNELGRMLDCACDLSLFVLLEAFDEDDLERTARLLEQPRYADRADAGQLLVGVNTRNLRSLNVDPDRLRLLGPLLPENAVCVAESGLHTGDDAAAAAGWGYRMALVGTALMRSADPAGLIREMRRAGSAARSA</sequence>
<feature type="domain" description="Indole-3-glycerol phosphate synthase" evidence="9">
    <location>
        <begin position="39"/>
        <end position="261"/>
    </location>
</feature>
<protein>
    <recommendedName>
        <fullName evidence="3">indole-3-glycerol-phosphate synthase</fullName>
        <ecNumber evidence="3">4.1.1.48</ecNumber>
    </recommendedName>
</protein>
<dbReference type="GO" id="GO:0000162">
    <property type="term" value="P:L-tryptophan biosynthetic process"/>
    <property type="evidence" value="ECO:0007669"/>
    <property type="project" value="UniProtKB-UniPathway"/>
</dbReference>
<evidence type="ECO:0000256" key="7">
    <source>
        <dbReference type="ARBA" id="ARBA00023141"/>
    </source>
</evidence>
<dbReference type="PANTHER" id="PTHR22854:SF2">
    <property type="entry name" value="INDOLE-3-GLYCEROL-PHOSPHATE SYNTHASE"/>
    <property type="match status" value="1"/>
</dbReference>
<reference evidence="10 11" key="1">
    <citation type="submission" date="2016-06" db="EMBL/GenBank/DDBJ databases">
        <title>Complete genome sequence of a deep-branching marine Gamma Proteobacterium Woeseia oceani type strain XK5.</title>
        <authorList>
            <person name="Mu D."/>
            <person name="Du Z."/>
        </authorList>
    </citation>
    <scope>NUCLEOTIDE SEQUENCE [LARGE SCALE GENOMIC DNA]</scope>
    <source>
        <strain evidence="10 11">XK5</strain>
    </source>
</reference>
<evidence type="ECO:0000259" key="9">
    <source>
        <dbReference type="Pfam" id="PF00218"/>
    </source>
</evidence>
<dbReference type="STRING" id="1548547.BA177_17770"/>
<dbReference type="Gene3D" id="3.20.20.70">
    <property type="entry name" value="Aldolase class I"/>
    <property type="match status" value="1"/>
</dbReference>
<dbReference type="GO" id="GO:0004640">
    <property type="term" value="F:phosphoribosylanthranilate isomerase activity"/>
    <property type="evidence" value="ECO:0007669"/>
    <property type="project" value="TreeGrafter"/>
</dbReference>
<evidence type="ECO:0000256" key="5">
    <source>
        <dbReference type="ARBA" id="ARBA00022793"/>
    </source>
</evidence>
<evidence type="ECO:0000256" key="1">
    <source>
        <dbReference type="ARBA" id="ARBA00001633"/>
    </source>
</evidence>
<dbReference type="EMBL" id="CP016268">
    <property type="protein sequence ID" value="ANO52788.1"/>
    <property type="molecule type" value="Genomic_DNA"/>
</dbReference>
<name>A0A193LK28_9GAMM</name>
<dbReference type="AlphaFoldDB" id="A0A193LK28"/>
<keyword evidence="8" id="KW-0456">Lyase</keyword>
<keyword evidence="6" id="KW-0822">Tryptophan biosynthesis</keyword>
<comment type="catalytic activity">
    <reaction evidence="1">
        <text>1-(2-carboxyphenylamino)-1-deoxy-D-ribulose 5-phosphate + H(+) = (1S,2R)-1-C-(indol-3-yl)glycerol 3-phosphate + CO2 + H2O</text>
        <dbReference type="Rhea" id="RHEA:23476"/>
        <dbReference type="ChEBI" id="CHEBI:15377"/>
        <dbReference type="ChEBI" id="CHEBI:15378"/>
        <dbReference type="ChEBI" id="CHEBI:16526"/>
        <dbReference type="ChEBI" id="CHEBI:58613"/>
        <dbReference type="ChEBI" id="CHEBI:58866"/>
        <dbReference type="EC" id="4.1.1.48"/>
    </reaction>
</comment>
<dbReference type="SUPFAM" id="SSF51366">
    <property type="entry name" value="Ribulose-phoshate binding barrel"/>
    <property type="match status" value="1"/>
</dbReference>
<keyword evidence="11" id="KW-1185">Reference proteome</keyword>
<dbReference type="Pfam" id="PF00218">
    <property type="entry name" value="IGPS"/>
    <property type="match status" value="1"/>
</dbReference>
<dbReference type="RefSeq" id="WP_068618455.1">
    <property type="nucleotide sequence ID" value="NZ_CP016268.1"/>
</dbReference>
<evidence type="ECO:0000256" key="4">
    <source>
        <dbReference type="ARBA" id="ARBA00022605"/>
    </source>
</evidence>
<dbReference type="InterPro" id="IPR013798">
    <property type="entry name" value="Indole-3-glycerol_P_synth_dom"/>
</dbReference>
<evidence type="ECO:0000256" key="6">
    <source>
        <dbReference type="ARBA" id="ARBA00022822"/>
    </source>
</evidence>
<dbReference type="PANTHER" id="PTHR22854">
    <property type="entry name" value="TRYPTOPHAN BIOSYNTHESIS PROTEIN"/>
    <property type="match status" value="1"/>
</dbReference>
<dbReference type="GO" id="GO:0004425">
    <property type="term" value="F:indole-3-glycerol-phosphate synthase activity"/>
    <property type="evidence" value="ECO:0007669"/>
    <property type="project" value="UniProtKB-EC"/>
</dbReference>
<organism evidence="10 11">
    <name type="scientific">Woeseia oceani</name>
    <dbReference type="NCBI Taxonomy" id="1548547"/>
    <lineage>
        <taxon>Bacteria</taxon>
        <taxon>Pseudomonadati</taxon>
        <taxon>Pseudomonadota</taxon>
        <taxon>Gammaproteobacteria</taxon>
        <taxon>Woeseiales</taxon>
        <taxon>Woeseiaceae</taxon>
        <taxon>Woeseia</taxon>
    </lineage>
</organism>